<dbReference type="GO" id="GO:0003677">
    <property type="term" value="F:DNA binding"/>
    <property type="evidence" value="ECO:0007669"/>
    <property type="project" value="UniProtKB-KW"/>
</dbReference>
<organism evidence="6 7">
    <name type="scientific">Anaerosporomusa subterranea</name>
    <dbReference type="NCBI Taxonomy" id="1794912"/>
    <lineage>
        <taxon>Bacteria</taxon>
        <taxon>Bacillati</taxon>
        <taxon>Bacillota</taxon>
        <taxon>Negativicutes</taxon>
        <taxon>Acetonemataceae</taxon>
        <taxon>Anaerosporomusa</taxon>
    </lineage>
</organism>
<dbReference type="PROSITE" id="PS50995">
    <property type="entry name" value="HTH_MARR_2"/>
    <property type="match status" value="1"/>
</dbReference>
<dbReference type="RefSeq" id="WP_066241111.1">
    <property type="nucleotide sequence ID" value="NZ_LSGP01000017.1"/>
</dbReference>
<keyword evidence="1" id="KW-0805">Transcription regulation</keyword>
<gene>
    <name evidence="6" type="ORF">AXX12_06860</name>
</gene>
<dbReference type="PRINTS" id="PR00598">
    <property type="entry name" value="HTHMARR"/>
</dbReference>
<dbReference type="OrthoDB" id="1903871at2"/>
<keyword evidence="7" id="KW-1185">Reference proteome</keyword>
<dbReference type="EMBL" id="LSGP01000017">
    <property type="protein sequence ID" value="KYZ76157.1"/>
    <property type="molecule type" value="Genomic_DNA"/>
</dbReference>
<dbReference type="Pfam" id="PF12802">
    <property type="entry name" value="MarR_2"/>
    <property type="match status" value="1"/>
</dbReference>
<sequence length="148" mass="16572">MPPNQPQELENALSQLQCVLVARRTRINPEQINWPQYDILELLRLKGVLMPSVISETLGMSRPSTSKILRALKDSQLIQQTEGREDRREQSTSLTEKGQEFLERAAQSRRDTAKTAASVLTPGEQSLFSELCLKVAAALGEIQEKPSN</sequence>
<dbReference type="InterPro" id="IPR036390">
    <property type="entry name" value="WH_DNA-bd_sf"/>
</dbReference>
<dbReference type="SUPFAM" id="SSF46785">
    <property type="entry name" value="Winged helix' DNA-binding domain"/>
    <property type="match status" value="1"/>
</dbReference>
<proteinExistence type="predicted"/>
<reference evidence="6 7" key="1">
    <citation type="submission" date="2016-02" db="EMBL/GenBank/DDBJ databases">
        <title>Anaerosporomusa subterraneum gen. nov., sp. nov., a spore-forming obligate anaerobe isolated from saprolite.</title>
        <authorList>
            <person name="Choi J.K."/>
            <person name="Shah M."/>
            <person name="Yee N."/>
        </authorList>
    </citation>
    <scope>NUCLEOTIDE SEQUENCE [LARGE SCALE GENOMIC DNA]</scope>
    <source>
        <strain evidence="6 7">RU4</strain>
    </source>
</reference>
<keyword evidence="3" id="KW-0804">Transcription</keyword>
<dbReference type="STRING" id="1794912.AXX12_06860"/>
<evidence type="ECO:0000256" key="3">
    <source>
        <dbReference type="ARBA" id="ARBA00023163"/>
    </source>
</evidence>
<evidence type="ECO:0000256" key="2">
    <source>
        <dbReference type="ARBA" id="ARBA00023125"/>
    </source>
</evidence>
<keyword evidence="2" id="KW-0238">DNA-binding</keyword>
<protein>
    <submittedName>
        <fullName evidence="6">MarR family transcriptional regulator</fullName>
    </submittedName>
</protein>
<evidence type="ECO:0000256" key="1">
    <source>
        <dbReference type="ARBA" id="ARBA00023015"/>
    </source>
</evidence>
<dbReference type="AlphaFoldDB" id="A0A154BQC3"/>
<evidence type="ECO:0000259" key="5">
    <source>
        <dbReference type="PROSITE" id="PS50995"/>
    </source>
</evidence>
<dbReference type="GO" id="GO:0003700">
    <property type="term" value="F:DNA-binding transcription factor activity"/>
    <property type="evidence" value="ECO:0007669"/>
    <property type="project" value="InterPro"/>
</dbReference>
<evidence type="ECO:0000256" key="4">
    <source>
        <dbReference type="SAM" id="MobiDB-lite"/>
    </source>
</evidence>
<dbReference type="Proteomes" id="UP000076268">
    <property type="component" value="Unassembled WGS sequence"/>
</dbReference>
<dbReference type="Gene3D" id="1.10.10.10">
    <property type="entry name" value="Winged helix-like DNA-binding domain superfamily/Winged helix DNA-binding domain"/>
    <property type="match status" value="1"/>
</dbReference>
<comment type="caution">
    <text evidence="6">The sequence shown here is derived from an EMBL/GenBank/DDBJ whole genome shotgun (WGS) entry which is preliminary data.</text>
</comment>
<dbReference type="PANTHER" id="PTHR42756">
    <property type="entry name" value="TRANSCRIPTIONAL REGULATOR, MARR"/>
    <property type="match status" value="1"/>
</dbReference>
<dbReference type="SMART" id="SM00347">
    <property type="entry name" value="HTH_MARR"/>
    <property type="match status" value="1"/>
</dbReference>
<dbReference type="InterPro" id="IPR000835">
    <property type="entry name" value="HTH_MarR-typ"/>
</dbReference>
<feature type="region of interest" description="Disordered" evidence="4">
    <location>
        <begin position="79"/>
        <end position="117"/>
    </location>
</feature>
<accession>A0A154BQC3</accession>
<dbReference type="PANTHER" id="PTHR42756:SF1">
    <property type="entry name" value="TRANSCRIPTIONAL REPRESSOR OF EMRAB OPERON"/>
    <property type="match status" value="1"/>
</dbReference>
<evidence type="ECO:0000313" key="7">
    <source>
        <dbReference type="Proteomes" id="UP000076268"/>
    </source>
</evidence>
<feature type="compositionally biased region" description="Basic and acidic residues" evidence="4">
    <location>
        <begin position="97"/>
        <end position="113"/>
    </location>
</feature>
<name>A0A154BQC3_ANASB</name>
<dbReference type="InterPro" id="IPR036388">
    <property type="entry name" value="WH-like_DNA-bd_sf"/>
</dbReference>
<evidence type="ECO:0000313" key="6">
    <source>
        <dbReference type="EMBL" id="KYZ76157.1"/>
    </source>
</evidence>
<feature type="domain" description="HTH marR-type" evidence="5">
    <location>
        <begin position="6"/>
        <end position="137"/>
    </location>
</feature>